<evidence type="ECO:0000313" key="3">
    <source>
        <dbReference type="EMBL" id="WEW58153.1"/>
    </source>
</evidence>
<evidence type="ECO:0000256" key="2">
    <source>
        <dbReference type="SAM" id="MobiDB-lite"/>
    </source>
</evidence>
<sequence>MTNQRSLRPSHFVNESLDINSSLPCEQSDEDLFYLLIDKIKKREQAEAAAVALQEEIERKLKEVNQENEILKDRLSQSEVRHEAQETENVAQRNLIERWKTKFNKLRDLVTIIGNDHEVLRKDGQLLKSAQTALLKGKHHLQAELSQLNDNINQMNRFITQQQTQLASVQSEFVILEQSLLISDNNLKISEKSLAREMNRTATLESFIRNHSNKALKQLALFQQDHSETISRIEKCYESINLTIANSQSAIKSELGVSLKGCLDMLVALSTRESMEPAALAKIDSALQSISARLDTESQMATQHLTNGFDKQSQQSFAIIQQLSDIDASFKSSFEAASKLAEAKEAHGILQEKVRTVETALTQANIENTKLKEREIHLCSNVKSLQGEVELLRGKLADSSRSGKDALELSKMQIQFETTVAALNETRDNLHAKEAEMAKLAAALDQTKENLENAEMRISTLETEKTKLEEDAKVIENRLRVEYTRASLLSKEQNRAWFEQQLHQVKREKDAVEKSTETFKEQLEALKLKLVAENKREIEDLREIHRKEIASVDEEISKLKEERVSEINDTAIIRSNLENALAENERLKTELSEARSMMENSRQISLLQEKVDLMRGECTQKDENFTSLANKLVALYGNAKEIERFRAEGIKEAEELKNLRKKLDDMENSNAELASLLKHRDDDVACLTAELELSKENDTASNLKQVIQDKDDELQKLQGRLQGIEHSVTKIESLLQEFKLLEANEQLLESWNLLEKRLEAFTHRVEPSEMLLDTDADEVVGEVPSQGPKHIGKRKRTLNLTPDTKRKVSPLGPTCEYKTTKVVYRKESIRRSISCSPLKTPTLKHPVHQKRQSKVALRRIKPFSEIQLNFHRKPGSPSDKIGDLDNLLSVPKKEGSKATVPSTPKVHEDGNKSATLLQLPRSPVKNIKVESHMMQREHTGETFHGLQGEQVSTQEENLKPLSQIGQEKALPKTIFKDTMLPRLTGNEIENTHTLLKEEAGKIKGAVLSGAPTYQPYTSRFFKSSGPLSNSQPTWAISQSTSTAVGYGRPRRYGKKKGE</sequence>
<feature type="compositionally biased region" description="Polar residues" evidence="2">
    <location>
        <begin position="1024"/>
        <end position="1043"/>
    </location>
</feature>
<feature type="coiled-coil region" evidence="1">
    <location>
        <begin position="509"/>
        <end position="604"/>
    </location>
</feature>
<feature type="coiled-coil region" evidence="1">
    <location>
        <begin position="700"/>
        <end position="727"/>
    </location>
</feature>
<dbReference type="AlphaFoldDB" id="A0AAF0IIJ0"/>
<feature type="coiled-coil region" evidence="1">
    <location>
        <begin position="36"/>
        <end position="88"/>
    </location>
</feature>
<name>A0AAF0IIJ0_9EURO</name>
<feature type="coiled-coil region" evidence="1">
    <location>
        <begin position="423"/>
        <end position="478"/>
    </location>
</feature>
<gene>
    <name evidence="3" type="ORF">PRK78_003620</name>
</gene>
<feature type="coiled-coil region" evidence="1">
    <location>
        <begin position="642"/>
        <end position="676"/>
    </location>
</feature>
<accession>A0AAF0IIJ0</accession>
<dbReference type="Proteomes" id="UP001219355">
    <property type="component" value="Chromosome 2"/>
</dbReference>
<keyword evidence="1" id="KW-0175">Coiled coil</keyword>
<feature type="region of interest" description="Disordered" evidence="2">
    <location>
        <begin position="1024"/>
        <end position="1058"/>
    </location>
</feature>
<keyword evidence="4" id="KW-1185">Reference proteome</keyword>
<reference evidence="3" key="1">
    <citation type="submission" date="2023-03" db="EMBL/GenBank/DDBJ databases">
        <title>Emydomyces testavorans Genome Sequence.</title>
        <authorList>
            <person name="Hoyer L."/>
        </authorList>
    </citation>
    <scope>NUCLEOTIDE SEQUENCE</scope>
    <source>
        <strain evidence="3">16-2883</strain>
    </source>
</reference>
<evidence type="ECO:0000313" key="4">
    <source>
        <dbReference type="Proteomes" id="UP001219355"/>
    </source>
</evidence>
<dbReference type="EMBL" id="CP120628">
    <property type="protein sequence ID" value="WEW58153.1"/>
    <property type="molecule type" value="Genomic_DNA"/>
</dbReference>
<proteinExistence type="predicted"/>
<protein>
    <submittedName>
        <fullName evidence="3">Uncharacterized protein</fullName>
    </submittedName>
</protein>
<feature type="compositionally biased region" description="Basic residues" evidence="2">
    <location>
        <begin position="1048"/>
        <end position="1058"/>
    </location>
</feature>
<feature type="region of interest" description="Disordered" evidence="2">
    <location>
        <begin position="871"/>
        <end position="914"/>
    </location>
</feature>
<organism evidence="3 4">
    <name type="scientific">Emydomyces testavorans</name>
    <dbReference type="NCBI Taxonomy" id="2070801"/>
    <lineage>
        <taxon>Eukaryota</taxon>
        <taxon>Fungi</taxon>
        <taxon>Dikarya</taxon>
        <taxon>Ascomycota</taxon>
        <taxon>Pezizomycotina</taxon>
        <taxon>Eurotiomycetes</taxon>
        <taxon>Eurotiomycetidae</taxon>
        <taxon>Onygenales</taxon>
        <taxon>Nannizziopsiaceae</taxon>
        <taxon>Emydomyces</taxon>
    </lineage>
</organism>
<evidence type="ECO:0000256" key="1">
    <source>
        <dbReference type="SAM" id="Coils"/>
    </source>
</evidence>